<accession>E1YC21</accession>
<proteinExistence type="predicted"/>
<protein>
    <submittedName>
        <fullName evidence="1">Uncharacterized protein</fullName>
    </submittedName>
</protein>
<dbReference type="AlphaFoldDB" id="E1YC21"/>
<sequence>MSQNKPAQKKQYIAAPEAKKRVLRWAVGSPNELRSATWRFWCQKNGDFYLSMQAAGGIVKASFHSDGNCQIGHTSEYWKQRMMENAGRHWNKWKLPNEELARATQILVPSTELRRFEEKLPEQMVWIPSPSSNSMNVISIFICTNYVEELWPAAPEGALPIGTMNAGGRTAWVVYKEQAVPEKLAELTTKGRDLVANLPGAEEVLKTSEPRGCICAQNNGDGGQFLLEVASPQ</sequence>
<dbReference type="EMBL" id="FR695868">
    <property type="protein sequence ID" value="CBX28115.1"/>
    <property type="molecule type" value="Genomic_DNA"/>
</dbReference>
<gene>
    <name evidence="1" type="ORF">N47_G34390</name>
</gene>
<organism evidence="1">
    <name type="scientific">uncultured Desulfobacterium sp</name>
    <dbReference type="NCBI Taxonomy" id="201089"/>
    <lineage>
        <taxon>Bacteria</taxon>
        <taxon>Pseudomonadati</taxon>
        <taxon>Thermodesulfobacteriota</taxon>
        <taxon>Desulfobacteria</taxon>
        <taxon>Desulfobacterales</taxon>
        <taxon>Desulfobacteriaceae</taxon>
        <taxon>Desulfobacterium</taxon>
        <taxon>environmental samples</taxon>
    </lineage>
</organism>
<reference evidence="1" key="1">
    <citation type="journal article" date="2011" name="Environ. Microbiol.">
        <title>Genomic insights into the metabolic potential of the polycyclic aromatic hydrocarbon degrading sulfate-reducing Deltaproteobacterium N47.</title>
        <authorList>
            <person name="Bergmann F."/>
            <person name="Selesi D."/>
            <person name="Weinmaier T."/>
            <person name="Tischler P."/>
            <person name="Rattei T."/>
            <person name="Meckenstock R.U."/>
        </authorList>
    </citation>
    <scope>NUCLEOTIDE SEQUENCE</scope>
</reference>
<evidence type="ECO:0000313" key="1">
    <source>
        <dbReference type="EMBL" id="CBX28115.1"/>
    </source>
</evidence>
<name>E1YC21_9BACT</name>